<proteinExistence type="inferred from homology"/>
<evidence type="ECO:0000313" key="6">
    <source>
        <dbReference type="Proteomes" id="UP001374579"/>
    </source>
</evidence>
<evidence type="ECO:0000256" key="2">
    <source>
        <dbReference type="ARBA" id="ARBA00031612"/>
    </source>
</evidence>
<dbReference type="SUPFAM" id="SSF55826">
    <property type="entry name" value="YbaK/ProRS associated domain"/>
    <property type="match status" value="1"/>
</dbReference>
<reference evidence="5 6" key="1">
    <citation type="submission" date="2024-02" db="EMBL/GenBank/DDBJ databases">
        <title>Chromosome-scale genome assembly of the rough periwinkle Littorina saxatilis.</title>
        <authorList>
            <person name="De Jode A."/>
            <person name="Faria R."/>
            <person name="Formenti G."/>
            <person name="Sims Y."/>
            <person name="Smith T.P."/>
            <person name="Tracey A."/>
            <person name="Wood J.M.D."/>
            <person name="Zagrodzka Z.B."/>
            <person name="Johannesson K."/>
            <person name="Butlin R.K."/>
            <person name="Leder E.H."/>
        </authorList>
    </citation>
    <scope>NUCLEOTIDE SEQUENCE [LARGE SCALE GENOMIC DNA]</scope>
    <source>
        <strain evidence="5">Snail1</strain>
        <tissue evidence="5">Muscle</tissue>
    </source>
</reference>
<organism evidence="5 6">
    <name type="scientific">Littorina saxatilis</name>
    <dbReference type="NCBI Taxonomy" id="31220"/>
    <lineage>
        <taxon>Eukaryota</taxon>
        <taxon>Metazoa</taxon>
        <taxon>Spiralia</taxon>
        <taxon>Lophotrochozoa</taxon>
        <taxon>Mollusca</taxon>
        <taxon>Gastropoda</taxon>
        <taxon>Caenogastropoda</taxon>
        <taxon>Littorinimorpha</taxon>
        <taxon>Littorinoidea</taxon>
        <taxon>Littorinidae</taxon>
        <taxon>Littorina</taxon>
    </lineage>
</organism>
<dbReference type="Pfam" id="PF04073">
    <property type="entry name" value="tRNA_edit"/>
    <property type="match status" value="1"/>
</dbReference>
<dbReference type="PANTHER" id="PTHR31423:SF3">
    <property type="entry name" value="PROLYL-TRNA SYNTHETASE ASSOCIATED DOMAIN-CONTAINING PROTEIN 1-RELATED"/>
    <property type="match status" value="1"/>
</dbReference>
<dbReference type="InterPro" id="IPR036754">
    <property type="entry name" value="YbaK/aa-tRNA-synt-asso_dom_sf"/>
</dbReference>
<dbReference type="GO" id="GO:0002161">
    <property type="term" value="F:aminoacyl-tRNA deacylase activity"/>
    <property type="evidence" value="ECO:0007669"/>
    <property type="project" value="InterPro"/>
</dbReference>
<name>A0AAN9B9D3_9CAEN</name>
<dbReference type="AlphaFoldDB" id="A0AAN9B9D3"/>
<gene>
    <name evidence="5" type="ORF">V1264_020115</name>
</gene>
<comment type="similarity">
    <text evidence="1">Belongs to the PRORSD1 family.</text>
</comment>
<sequence length="221" mass="24397">MAAPMKKEELLQKLQELGISTHTVEHPEVFTVEQALPHFSDSPGVFAKNLFLQDKKKALWLYCAPHFRDTKLNDLAKQVGAPGGLRFAQEEILVNTLGVRQGCVTVFGLINDRDHKVKLILDKSLWEDEENSCDGDGDSGTHGDNLSVEERASSEKEVLKTESDAVDSGKDGDGVVTEKSRFEQRVYFHPLVNDASTGVTLKGLKDFLAYTGHKTVISNGQ</sequence>
<dbReference type="Gene3D" id="3.90.960.10">
    <property type="entry name" value="YbaK/aminoacyl-tRNA synthetase-associated domain"/>
    <property type="match status" value="1"/>
</dbReference>
<feature type="domain" description="YbaK/aminoacyl-tRNA synthetase-associated" evidence="4">
    <location>
        <begin position="26"/>
        <end position="131"/>
    </location>
</feature>
<accession>A0AAN9B9D3</accession>
<evidence type="ECO:0000256" key="1">
    <source>
        <dbReference type="ARBA" id="ARBA00010201"/>
    </source>
</evidence>
<evidence type="ECO:0000259" key="4">
    <source>
        <dbReference type="Pfam" id="PF04073"/>
    </source>
</evidence>
<dbReference type="CDD" id="cd04335">
    <property type="entry name" value="PrdX_deacylase"/>
    <property type="match status" value="1"/>
</dbReference>
<dbReference type="InterPro" id="IPR007214">
    <property type="entry name" value="YbaK/aa-tRNA-synth-assoc-dom"/>
</dbReference>
<comment type="caution">
    <text evidence="5">The sequence shown here is derived from an EMBL/GenBank/DDBJ whole genome shotgun (WGS) entry which is preliminary data.</text>
</comment>
<protein>
    <recommendedName>
        <fullName evidence="2">PrdX deacylase domain-containing protein 1</fullName>
    </recommendedName>
</protein>
<dbReference type="Proteomes" id="UP001374579">
    <property type="component" value="Unassembled WGS sequence"/>
</dbReference>
<feature type="region of interest" description="Disordered" evidence="3">
    <location>
        <begin position="131"/>
        <end position="175"/>
    </location>
</feature>
<dbReference type="EMBL" id="JBAMIC010000010">
    <property type="protein sequence ID" value="KAK7101786.1"/>
    <property type="molecule type" value="Genomic_DNA"/>
</dbReference>
<evidence type="ECO:0000256" key="3">
    <source>
        <dbReference type="SAM" id="MobiDB-lite"/>
    </source>
</evidence>
<dbReference type="InterPro" id="IPR040285">
    <property type="entry name" value="ProX/PRXD1"/>
</dbReference>
<dbReference type="PANTHER" id="PTHR31423">
    <property type="entry name" value="YBAK DOMAIN-CONTAINING PROTEIN"/>
    <property type="match status" value="1"/>
</dbReference>
<keyword evidence="6" id="KW-1185">Reference proteome</keyword>
<feature type="compositionally biased region" description="Basic and acidic residues" evidence="3">
    <location>
        <begin position="148"/>
        <end position="175"/>
    </location>
</feature>
<evidence type="ECO:0000313" key="5">
    <source>
        <dbReference type="EMBL" id="KAK7101786.1"/>
    </source>
</evidence>